<dbReference type="InterPro" id="IPR012337">
    <property type="entry name" value="RNaseH-like_sf"/>
</dbReference>
<proteinExistence type="predicted"/>
<protein>
    <recommendedName>
        <fullName evidence="2">Integrase catalytic domain-containing protein</fullName>
    </recommendedName>
</protein>
<dbReference type="Pfam" id="PF25597">
    <property type="entry name" value="SH3_retrovirus"/>
    <property type="match status" value="1"/>
</dbReference>
<evidence type="ECO:0000313" key="3">
    <source>
        <dbReference type="EMBL" id="GEU35624.1"/>
    </source>
</evidence>
<dbReference type="SUPFAM" id="SSF53098">
    <property type="entry name" value="Ribonuclease H-like"/>
    <property type="match status" value="1"/>
</dbReference>
<dbReference type="Pfam" id="PF13976">
    <property type="entry name" value="gag_pre-integrs"/>
    <property type="match status" value="1"/>
</dbReference>
<comment type="caution">
    <text evidence="3">The sequence shown here is derived from an EMBL/GenBank/DDBJ whole genome shotgun (WGS) entry which is preliminary data.</text>
</comment>
<evidence type="ECO:0000259" key="2">
    <source>
        <dbReference type="PROSITE" id="PS50994"/>
    </source>
</evidence>
<feature type="domain" description="Integrase catalytic" evidence="2">
    <location>
        <begin position="537"/>
        <end position="632"/>
    </location>
</feature>
<evidence type="ECO:0000256" key="1">
    <source>
        <dbReference type="SAM" id="MobiDB-lite"/>
    </source>
</evidence>
<gene>
    <name evidence="3" type="ORF">Tci_007602</name>
</gene>
<reference evidence="3" key="1">
    <citation type="journal article" date="2019" name="Sci. Rep.">
        <title>Draft genome of Tanacetum cinerariifolium, the natural source of mosquito coil.</title>
        <authorList>
            <person name="Yamashiro T."/>
            <person name="Shiraishi A."/>
            <person name="Satake H."/>
            <person name="Nakayama K."/>
        </authorList>
    </citation>
    <scope>NUCLEOTIDE SEQUENCE</scope>
</reference>
<accession>A0A6L2JIY9</accession>
<feature type="compositionally biased region" description="Polar residues" evidence="1">
    <location>
        <begin position="199"/>
        <end position="211"/>
    </location>
</feature>
<dbReference type="GO" id="GO:0003676">
    <property type="term" value="F:nucleic acid binding"/>
    <property type="evidence" value="ECO:0007669"/>
    <property type="project" value="InterPro"/>
</dbReference>
<dbReference type="InterPro" id="IPR057670">
    <property type="entry name" value="SH3_retrovirus"/>
</dbReference>
<dbReference type="InterPro" id="IPR039537">
    <property type="entry name" value="Retrotran_Ty1/copia-like"/>
</dbReference>
<organism evidence="3">
    <name type="scientific">Tanacetum cinerariifolium</name>
    <name type="common">Dalmatian daisy</name>
    <name type="synonym">Chrysanthemum cinerariifolium</name>
    <dbReference type="NCBI Taxonomy" id="118510"/>
    <lineage>
        <taxon>Eukaryota</taxon>
        <taxon>Viridiplantae</taxon>
        <taxon>Streptophyta</taxon>
        <taxon>Embryophyta</taxon>
        <taxon>Tracheophyta</taxon>
        <taxon>Spermatophyta</taxon>
        <taxon>Magnoliopsida</taxon>
        <taxon>eudicotyledons</taxon>
        <taxon>Gunneridae</taxon>
        <taxon>Pentapetalae</taxon>
        <taxon>asterids</taxon>
        <taxon>campanulids</taxon>
        <taxon>Asterales</taxon>
        <taxon>Asteraceae</taxon>
        <taxon>Asteroideae</taxon>
        <taxon>Anthemideae</taxon>
        <taxon>Anthemidinae</taxon>
        <taxon>Tanacetum</taxon>
    </lineage>
</organism>
<dbReference type="PANTHER" id="PTHR42648:SF18">
    <property type="entry name" value="RETROTRANSPOSON, UNCLASSIFIED-LIKE PROTEIN"/>
    <property type="match status" value="1"/>
</dbReference>
<dbReference type="InterPro" id="IPR036397">
    <property type="entry name" value="RNaseH_sf"/>
</dbReference>
<sequence length="706" mass="80229">MANDGEDHALVADEEVPTEFALMANTSTENKVFDNSLCSKDCKKNNDSLNSKITDLTDKLFDAKNMIYHYKLGLAQVESRLVEHKDREIKYYEKIRGLEFRTESNNECIEILKKKLETLKKEKEGVDGKLAGLLTASKDLDNLIESQRADKNMQGLGYSAVPHPPAQIYSSPKKDLSWTGLPEPSPTMESTSGDDHNKNPSVSETEASPSTITPKPFIKFVKASPDFVMKKKACFNYGDFNHLAYDCIKRVKKGTSRSQDNTHKSFTPRPLVHRPYRPPVRPMRTNMNDARPNRTSFNKQAHSYANRPFQRTSAVRSQFRAPWVPTANMNFPLKFSTGGTKFSTADMGKKGKAVKPSACWFWKHSQNSSNKGPNNNSVSVMFKKYTYIDTQGGCKITGKGTTKTGKLEFENVYFVKDLKYNLFSASQISDNKNNVLFTNSECIVLGRDFKLLDDANILLRTPRQHNMRLGHLNFKTMNKLVRHNLVRGLPTKCFENDHTCTACLKGKQHKASYEASDVIISFIKKTQVNLQLQVQHVRADNGTEFKNKTLAKFFDEVGITQQFYAARTTQQNGVVERKNRTLVEAARTMLTFANLPLFLWAEAITTACFTQNRSIIHKRFDKTPFELIIKRKPNIKFFCVFGCRCYLLNDYDDVGKLKAKGDIGVFVGYSKESAAFRIYNKRNRKIHESVNVNFDEISEMASNNSV</sequence>
<dbReference type="GO" id="GO:0015074">
    <property type="term" value="P:DNA integration"/>
    <property type="evidence" value="ECO:0007669"/>
    <property type="project" value="InterPro"/>
</dbReference>
<dbReference type="PROSITE" id="PS50994">
    <property type="entry name" value="INTEGRASE"/>
    <property type="match status" value="1"/>
</dbReference>
<feature type="region of interest" description="Disordered" evidence="1">
    <location>
        <begin position="169"/>
        <end position="211"/>
    </location>
</feature>
<dbReference type="InterPro" id="IPR001584">
    <property type="entry name" value="Integrase_cat-core"/>
</dbReference>
<dbReference type="Gene3D" id="3.30.420.10">
    <property type="entry name" value="Ribonuclease H-like superfamily/Ribonuclease H"/>
    <property type="match status" value="1"/>
</dbReference>
<feature type="region of interest" description="Disordered" evidence="1">
    <location>
        <begin position="256"/>
        <end position="292"/>
    </location>
</feature>
<dbReference type="InterPro" id="IPR025724">
    <property type="entry name" value="GAG-pre-integrase_dom"/>
</dbReference>
<dbReference type="PANTHER" id="PTHR42648">
    <property type="entry name" value="TRANSPOSASE, PUTATIVE-RELATED"/>
    <property type="match status" value="1"/>
</dbReference>
<name>A0A6L2JIY9_TANCI</name>
<dbReference type="AlphaFoldDB" id="A0A6L2JIY9"/>
<dbReference type="EMBL" id="BKCJ010000711">
    <property type="protein sequence ID" value="GEU35624.1"/>
    <property type="molecule type" value="Genomic_DNA"/>
</dbReference>